<evidence type="ECO:0000256" key="1">
    <source>
        <dbReference type="ARBA" id="ARBA00023015"/>
    </source>
</evidence>
<dbReference type="PANTHER" id="PTHR30146:SF109">
    <property type="entry name" value="HTH-TYPE TRANSCRIPTIONAL REGULATOR GALS"/>
    <property type="match status" value="1"/>
</dbReference>
<dbReference type="KEGG" id="amob:HG15A2_30940"/>
<evidence type="ECO:0000259" key="4">
    <source>
        <dbReference type="PROSITE" id="PS50932"/>
    </source>
</evidence>
<dbReference type="GO" id="GO:0003700">
    <property type="term" value="F:DNA-binding transcription factor activity"/>
    <property type="evidence" value="ECO:0007669"/>
    <property type="project" value="TreeGrafter"/>
</dbReference>
<gene>
    <name evidence="5" type="primary">cytR_2</name>
    <name evidence="5" type="ORF">HG15A2_30940</name>
</gene>
<reference evidence="5 6" key="1">
    <citation type="submission" date="2019-02" db="EMBL/GenBank/DDBJ databases">
        <title>Deep-cultivation of Planctomycetes and their phenomic and genomic characterization uncovers novel biology.</title>
        <authorList>
            <person name="Wiegand S."/>
            <person name="Jogler M."/>
            <person name="Boedeker C."/>
            <person name="Pinto D."/>
            <person name="Vollmers J."/>
            <person name="Rivas-Marin E."/>
            <person name="Kohn T."/>
            <person name="Peeters S.H."/>
            <person name="Heuer A."/>
            <person name="Rast P."/>
            <person name="Oberbeckmann S."/>
            <person name="Bunk B."/>
            <person name="Jeske O."/>
            <person name="Meyerdierks A."/>
            <person name="Storesund J.E."/>
            <person name="Kallscheuer N."/>
            <person name="Luecker S."/>
            <person name="Lage O.M."/>
            <person name="Pohl T."/>
            <person name="Merkel B.J."/>
            <person name="Hornburger P."/>
            <person name="Mueller R.-W."/>
            <person name="Bruemmer F."/>
            <person name="Labrenz M."/>
            <person name="Spormann A.M."/>
            <person name="Op den Camp H."/>
            <person name="Overmann J."/>
            <person name="Amann R."/>
            <person name="Jetten M.S.M."/>
            <person name="Mascher T."/>
            <person name="Medema M.H."/>
            <person name="Devos D.P."/>
            <person name="Kaster A.-K."/>
            <person name="Ovreas L."/>
            <person name="Rohde M."/>
            <person name="Galperin M.Y."/>
            <person name="Jogler C."/>
        </authorList>
    </citation>
    <scope>NUCLEOTIDE SEQUENCE [LARGE SCALE GENOMIC DNA]</scope>
    <source>
        <strain evidence="5 6">HG15A2</strain>
    </source>
</reference>
<dbReference type="CDD" id="cd06267">
    <property type="entry name" value="PBP1_LacI_sugar_binding-like"/>
    <property type="match status" value="1"/>
</dbReference>
<dbReference type="Gene3D" id="3.40.50.2300">
    <property type="match status" value="2"/>
</dbReference>
<keyword evidence="3" id="KW-0804">Transcription</keyword>
<dbReference type="PROSITE" id="PS50932">
    <property type="entry name" value="HTH_LACI_2"/>
    <property type="match status" value="1"/>
</dbReference>
<evidence type="ECO:0000313" key="6">
    <source>
        <dbReference type="Proteomes" id="UP000319852"/>
    </source>
</evidence>
<organism evidence="5 6">
    <name type="scientific">Adhaeretor mobilis</name>
    <dbReference type="NCBI Taxonomy" id="1930276"/>
    <lineage>
        <taxon>Bacteria</taxon>
        <taxon>Pseudomonadati</taxon>
        <taxon>Planctomycetota</taxon>
        <taxon>Planctomycetia</taxon>
        <taxon>Pirellulales</taxon>
        <taxon>Lacipirellulaceae</taxon>
        <taxon>Adhaeretor</taxon>
    </lineage>
</organism>
<dbReference type="CDD" id="cd01392">
    <property type="entry name" value="HTH_LacI"/>
    <property type="match status" value="1"/>
</dbReference>
<dbReference type="InterPro" id="IPR010982">
    <property type="entry name" value="Lambda_DNA-bd_dom_sf"/>
</dbReference>
<proteinExistence type="predicted"/>
<dbReference type="InterPro" id="IPR046335">
    <property type="entry name" value="LacI/GalR-like_sensor"/>
</dbReference>
<dbReference type="InterPro" id="IPR028082">
    <property type="entry name" value="Peripla_BP_I"/>
</dbReference>
<evidence type="ECO:0000313" key="5">
    <source>
        <dbReference type="EMBL" id="QDS99764.1"/>
    </source>
</evidence>
<accession>A0A517MY12</accession>
<name>A0A517MY12_9BACT</name>
<dbReference type="SMART" id="SM00354">
    <property type="entry name" value="HTH_LACI"/>
    <property type="match status" value="1"/>
</dbReference>
<keyword evidence="1" id="KW-0805">Transcription regulation</keyword>
<dbReference type="Pfam" id="PF13377">
    <property type="entry name" value="Peripla_BP_3"/>
    <property type="match status" value="1"/>
</dbReference>
<evidence type="ECO:0000256" key="3">
    <source>
        <dbReference type="ARBA" id="ARBA00023163"/>
    </source>
</evidence>
<dbReference type="Gene3D" id="1.10.260.40">
    <property type="entry name" value="lambda repressor-like DNA-binding domains"/>
    <property type="match status" value="1"/>
</dbReference>
<keyword evidence="2" id="KW-0238">DNA-binding</keyword>
<dbReference type="SUPFAM" id="SSF47413">
    <property type="entry name" value="lambda repressor-like DNA-binding domains"/>
    <property type="match status" value="1"/>
</dbReference>
<dbReference type="Pfam" id="PF00356">
    <property type="entry name" value="LacI"/>
    <property type="match status" value="1"/>
</dbReference>
<dbReference type="Proteomes" id="UP000319852">
    <property type="component" value="Chromosome"/>
</dbReference>
<dbReference type="EMBL" id="CP036263">
    <property type="protein sequence ID" value="QDS99764.1"/>
    <property type="molecule type" value="Genomic_DNA"/>
</dbReference>
<dbReference type="PANTHER" id="PTHR30146">
    <property type="entry name" value="LACI-RELATED TRANSCRIPTIONAL REPRESSOR"/>
    <property type="match status" value="1"/>
</dbReference>
<dbReference type="SUPFAM" id="SSF53822">
    <property type="entry name" value="Periplasmic binding protein-like I"/>
    <property type="match status" value="1"/>
</dbReference>
<dbReference type="GO" id="GO:0000976">
    <property type="term" value="F:transcription cis-regulatory region binding"/>
    <property type="evidence" value="ECO:0007669"/>
    <property type="project" value="TreeGrafter"/>
</dbReference>
<protein>
    <submittedName>
        <fullName evidence="5">HTH-type transcriptional repressor CytR</fullName>
    </submittedName>
</protein>
<dbReference type="InterPro" id="IPR000843">
    <property type="entry name" value="HTH_LacI"/>
</dbReference>
<sequence>MASTLTDIGQEAGCSPATVSRVLNNSGPVSDEIRGRVESAVRQHGYVHRGSVRSNGASKTKSMSAVVYVYRPGPVELVTRGEDGLHVDAPQQVNEREILTSSYQLSNGFFHLVIDGLLDECSHWEVETTIQASSHLDSKSLMRQVKNSDASAVLFVGPYREEVKQFIAEFPAPMVLVGVNYTSRHDAVTIDNFGGIRQAVKHLVELGHSDIGFVGVSDMPDFEERRLAFMAYMQDAGLSVRDDWINLGTLKMAEITERTSKLLTRKDRPTALVCGNDLTAMATIEAAKQCGLRVPEDLSVIGFDDIPVAALLSPPLTTVNVPMQQIGRQAVRQMAIRDSCKDGLNYQGCVTRVATQLVVRQSTAPPATTQLG</sequence>
<feature type="domain" description="HTH lacI-type" evidence="4">
    <location>
        <begin position="3"/>
        <end position="57"/>
    </location>
</feature>
<dbReference type="AlphaFoldDB" id="A0A517MY12"/>
<keyword evidence="6" id="KW-1185">Reference proteome</keyword>
<evidence type="ECO:0000256" key="2">
    <source>
        <dbReference type="ARBA" id="ARBA00023125"/>
    </source>
</evidence>